<feature type="region of interest" description="Disordered" evidence="1">
    <location>
        <begin position="1"/>
        <end position="65"/>
    </location>
</feature>
<dbReference type="GeneID" id="54462559"/>
<dbReference type="Proteomes" id="UP000504636">
    <property type="component" value="Unplaced"/>
</dbReference>
<feature type="compositionally biased region" description="Low complexity" evidence="1">
    <location>
        <begin position="126"/>
        <end position="136"/>
    </location>
</feature>
<feature type="region of interest" description="Disordered" evidence="1">
    <location>
        <begin position="123"/>
        <end position="144"/>
    </location>
</feature>
<dbReference type="OrthoDB" id="10453031at2759"/>
<dbReference type="EMBL" id="MU003692">
    <property type="protein sequence ID" value="KAF2817881.1"/>
    <property type="molecule type" value="Genomic_DNA"/>
</dbReference>
<protein>
    <submittedName>
        <fullName evidence="2 4">Uncharacterized protein</fullName>
    </submittedName>
</protein>
<evidence type="ECO:0000256" key="1">
    <source>
        <dbReference type="SAM" id="MobiDB-lite"/>
    </source>
</evidence>
<feature type="compositionally biased region" description="Polar residues" evidence="1">
    <location>
        <begin position="213"/>
        <end position="224"/>
    </location>
</feature>
<sequence>MPVTRTQNGKLPPPRQPFPPSQAQGRAGVTKRRNPKSNQESSPSSKTMPQAAGANESNATNQHAAPALPVPVNAQLQGTLHAQPTAAPSLPLSAQAVVYPVPSPTSAATLAPPPTLVAPQPIPAVPGQTQPTSSQQPPAPLATLSGFSPPYMRVYTESEGPNGAVNPYYKLSRAIGTAPAYPLQQRVMDTSMLYDNVRGYVFPVPQPHRSQRAQDSAQPSTQAPAQGANPAGNTTSPLLLLPTELLKRVVGHVVGLKGPLGRRALGYSHLLARPPPRTNLLLRYRVEDSRTPESVIDYLALSLTCKPLYAELGEAFWKRKFPTGDWKRVYHTLRPLFDSPTESDLQDLVRAIIITGGSRANLQEVCDIILTMQGLKSLTFAGLGEIDPTVPVPPTFLNRNVCYVDQLLCQDSMWFWFLLKEKGVKISFNADYEGAYESHEVAWRKLHLLGKVQTPCRSTAQREINSVTLNQYFESQMAHRLQVFMNALDQA</sequence>
<evidence type="ECO:0000313" key="2">
    <source>
        <dbReference type="EMBL" id="KAF2817881.1"/>
    </source>
</evidence>
<dbReference type="AlphaFoldDB" id="A0A6A6Z9T1"/>
<keyword evidence="3" id="KW-1185">Reference proteome</keyword>
<organism evidence="2">
    <name type="scientific">Mytilinidion resinicola</name>
    <dbReference type="NCBI Taxonomy" id="574789"/>
    <lineage>
        <taxon>Eukaryota</taxon>
        <taxon>Fungi</taxon>
        <taxon>Dikarya</taxon>
        <taxon>Ascomycota</taxon>
        <taxon>Pezizomycotina</taxon>
        <taxon>Dothideomycetes</taxon>
        <taxon>Pleosporomycetidae</taxon>
        <taxon>Mytilinidiales</taxon>
        <taxon>Mytilinidiaceae</taxon>
        <taxon>Mytilinidion</taxon>
    </lineage>
</organism>
<name>A0A6A6Z9T1_9PEZI</name>
<dbReference type="RefSeq" id="XP_033584845.1">
    <property type="nucleotide sequence ID" value="XM_033721666.1"/>
</dbReference>
<reference evidence="2 4" key="1">
    <citation type="journal article" date="2020" name="Stud. Mycol.">
        <title>101 Dothideomycetes genomes: a test case for predicting lifestyles and emergence of pathogens.</title>
        <authorList>
            <person name="Haridas S."/>
            <person name="Albert R."/>
            <person name="Binder M."/>
            <person name="Bloem J."/>
            <person name="Labutti K."/>
            <person name="Salamov A."/>
            <person name="Andreopoulos B."/>
            <person name="Baker S."/>
            <person name="Barry K."/>
            <person name="Bills G."/>
            <person name="Bluhm B."/>
            <person name="Cannon C."/>
            <person name="Castanera R."/>
            <person name="Culley D."/>
            <person name="Daum C."/>
            <person name="Ezra D."/>
            <person name="Gonzalez J."/>
            <person name="Henrissat B."/>
            <person name="Kuo A."/>
            <person name="Liang C."/>
            <person name="Lipzen A."/>
            <person name="Lutzoni F."/>
            <person name="Magnuson J."/>
            <person name="Mondo S."/>
            <person name="Nolan M."/>
            <person name="Ohm R."/>
            <person name="Pangilinan J."/>
            <person name="Park H.-J."/>
            <person name="Ramirez L."/>
            <person name="Alfaro M."/>
            <person name="Sun H."/>
            <person name="Tritt A."/>
            <person name="Yoshinaga Y."/>
            <person name="Zwiers L.-H."/>
            <person name="Turgeon B."/>
            <person name="Goodwin S."/>
            <person name="Spatafora J."/>
            <person name="Crous P."/>
            <person name="Grigoriev I."/>
        </authorList>
    </citation>
    <scope>NUCLEOTIDE SEQUENCE</scope>
    <source>
        <strain evidence="2 4">CBS 304.34</strain>
    </source>
</reference>
<feature type="compositionally biased region" description="Pro residues" evidence="1">
    <location>
        <begin position="11"/>
        <end position="20"/>
    </location>
</feature>
<accession>A0A6A6Z9T1</accession>
<gene>
    <name evidence="2 4" type="ORF">BDZ99DRAFT_470826</name>
</gene>
<feature type="region of interest" description="Disordered" evidence="1">
    <location>
        <begin position="203"/>
        <end position="234"/>
    </location>
</feature>
<reference evidence="4" key="2">
    <citation type="submission" date="2020-04" db="EMBL/GenBank/DDBJ databases">
        <authorList>
            <consortium name="NCBI Genome Project"/>
        </authorList>
    </citation>
    <scope>NUCLEOTIDE SEQUENCE</scope>
    <source>
        <strain evidence="4">CBS 304.34</strain>
    </source>
</reference>
<feature type="compositionally biased region" description="Polar residues" evidence="1">
    <location>
        <begin position="36"/>
        <end position="48"/>
    </location>
</feature>
<evidence type="ECO:0000313" key="4">
    <source>
        <dbReference type="RefSeq" id="XP_033584845.1"/>
    </source>
</evidence>
<proteinExistence type="predicted"/>
<evidence type="ECO:0000313" key="3">
    <source>
        <dbReference type="Proteomes" id="UP000504636"/>
    </source>
</evidence>
<reference evidence="4" key="3">
    <citation type="submission" date="2025-04" db="UniProtKB">
        <authorList>
            <consortium name="RefSeq"/>
        </authorList>
    </citation>
    <scope>IDENTIFICATION</scope>
    <source>
        <strain evidence="4">CBS 304.34</strain>
    </source>
</reference>